<name>A0A542SZN5_9ACTN</name>
<keyword evidence="4" id="KW-1185">Reference proteome</keyword>
<keyword evidence="1" id="KW-1133">Transmembrane helix</keyword>
<accession>A0A542SZN5</accession>
<keyword evidence="1" id="KW-0812">Transmembrane</keyword>
<gene>
    <name evidence="3" type="ORF">FB563_7246</name>
</gene>
<feature type="domain" description="DAGKc" evidence="2">
    <location>
        <begin position="138"/>
        <end position="267"/>
    </location>
</feature>
<protein>
    <submittedName>
        <fullName evidence="3">Diacylglycerol kinase family enzyme</fullName>
    </submittedName>
</protein>
<dbReference type="SUPFAM" id="SSF111331">
    <property type="entry name" value="NAD kinase/diacylglycerol kinase-like"/>
    <property type="match status" value="1"/>
</dbReference>
<comment type="caution">
    <text evidence="3">The sequence shown here is derived from an EMBL/GenBank/DDBJ whole genome shotgun (WGS) entry which is preliminary data.</text>
</comment>
<evidence type="ECO:0000256" key="1">
    <source>
        <dbReference type="SAM" id="Phobius"/>
    </source>
</evidence>
<dbReference type="Pfam" id="PF00781">
    <property type="entry name" value="DAGK_cat"/>
    <property type="match status" value="1"/>
</dbReference>
<evidence type="ECO:0000313" key="3">
    <source>
        <dbReference type="EMBL" id="TQK80080.1"/>
    </source>
</evidence>
<dbReference type="InterPro" id="IPR001206">
    <property type="entry name" value="Diacylglycerol_kinase_cat_dom"/>
</dbReference>
<dbReference type="InterPro" id="IPR016064">
    <property type="entry name" value="NAD/diacylglycerol_kinase_sf"/>
</dbReference>
<proteinExistence type="predicted"/>
<organism evidence="3 4">
    <name type="scientific">Streptomyces puniciscabiei</name>
    <dbReference type="NCBI Taxonomy" id="164348"/>
    <lineage>
        <taxon>Bacteria</taxon>
        <taxon>Bacillati</taxon>
        <taxon>Actinomycetota</taxon>
        <taxon>Actinomycetes</taxon>
        <taxon>Kitasatosporales</taxon>
        <taxon>Streptomycetaceae</taxon>
        <taxon>Streptomyces</taxon>
    </lineage>
</organism>
<dbReference type="Proteomes" id="UP000318103">
    <property type="component" value="Unassembled WGS sequence"/>
</dbReference>
<dbReference type="RefSeq" id="WP_411573216.1">
    <property type="nucleotide sequence ID" value="NZ_JBPJFI010000002.1"/>
</dbReference>
<feature type="transmembrane region" description="Helical" evidence="1">
    <location>
        <begin position="47"/>
        <end position="67"/>
    </location>
</feature>
<reference evidence="3 4" key="1">
    <citation type="submission" date="2019-06" db="EMBL/GenBank/DDBJ databases">
        <title>Sequencing the genomes of 1000 actinobacteria strains.</title>
        <authorList>
            <person name="Klenk H.-P."/>
        </authorList>
    </citation>
    <scope>NUCLEOTIDE SEQUENCE [LARGE SCALE GENOMIC DNA]</scope>
    <source>
        <strain evidence="3 4">DSM 41929</strain>
    </source>
</reference>
<sequence length="463" mass="48737">MRQIRRPDARAADSSADRGPPVAWARLALLALLGSVLVLLVTAGLRGLLWVLIAVAGVALTAVGLWWVLAHSGIVRAAGAVVAVLVPAATLVLVATHGMLWPACLSFGLWILALAAARIAITPTGPSAGRGHEPGPVPAALHPWVVMNPRSGGGKVERFHLEEKARAAGARVVVLDPVRHQDVADLARRAVAEGADLLAVAGGDGTQALVAEVAARHDVPFMVIPAGTRNHFALDLGLDRDDPAAALAAFTDPVEFRVDLGFAADRVFVNNASFGTYAAVVREPSYRDAKLRTALQALPVLLTGPEAPRLRMRAGHTRIEGLQALLVSNNPYRPAAVDSVRPVLRESLDSGRLGVLCVRVDTPGRAARLSTRLLGGRRSPGVTRLTASEVVVEADTDTVPAGIDGESVVLPAPVVCRVAPGALRVRVPRHRPGTPPNRPPPDWRRVLRLALARPTRHRGSAAA</sequence>
<evidence type="ECO:0000259" key="2">
    <source>
        <dbReference type="PROSITE" id="PS50146"/>
    </source>
</evidence>
<dbReference type="PROSITE" id="PS50146">
    <property type="entry name" value="DAGK"/>
    <property type="match status" value="1"/>
</dbReference>
<dbReference type="SMART" id="SM00046">
    <property type="entry name" value="DAGKc"/>
    <property type="match status" value="1"/>
</dbReference>
<keyword evidence="3" id="KW-0808">Transferase</keyword>
<feature type="transmembrane region" description="Helical" evidence="1">
    <location>
        <begin position="74"/>
        <end position="94"/>
    </location>
</feature>
<dbReference type="GO" id="GO:0016301">
    <property type="term" value="F:kinase activity"/>
    <property type="evidence" value="ECO:0007669"/>
    <property type="project" value="UniProtKB-KW"/>
</dbReference>
<dbReference type="EMBL" id="VFNX01000003">
    <property type="protein sequence ID" value="TQK80080.1"/>
    <property type="molecule type" value="Genomic_DNA"/>
</dbReference>
<dbReference type="InterPro" id="IPR017438">
    <property type="entry name" value="ATP-NAD_kinase_N"/>
</dbReference>
<keyword evidence="3" id="KW-0418">Kinase</keyword>
<dbReference type="Gene3D" id="2.60.200.40">
    <property type="match status" value="1"/>
</dbReference>
<evidence type="ECO:0000313" key="4">
    <source>
        <dbReference type="Proteomes" id="UP000318103"/>
    </source>
</evidence>
<feature type="transmembrane region" description="Helical" evidence="1">
    <location>
        <begin position="21"/>
        <end position="41"/>
    </location>
</feature>
<keyword evidence="1" id="KW-0472">Membrane</keyword>
<dbReference type="AlphaFoldDB" id="A0A542SZN5"/>
<dbReference type="Gene3D" id="3.40.50.10330">
    <property type="entry name" value="Probable inorganic polyphosphate/atp-NAD kinase, domain 1"/>
    <property type="match status" value="1"/>
</dbReference>